<feature type="compositionally biased region" description="Pro residues" evidence="1">
    <location>
        <begin position="548"/>
        <end position="557"/>
    </location>
</feature>
<evidence type="ECO:0000313" key="3">
    <source>
        <dbReference type="Proteomes" id="UP001600064"/>
    </source>
</evidence>
<dbReference type="Proteomes" id="UP001600064">
    <property type="component" value="Unassembled WGS sequence"/>
</dbReference>
<evidence type="ECO:0000313" key="2">
    <source>
        <dbReference type="EMBL" id="KAL2266434.1"/>
    </source>
</evidence>
<feature type="region of interest" description="Disordered" evidence="1">
    <location>
        <begin position="401"/>
        <end position="571"/>
    </location>
</feature>
<feature type="compositionally biased region" description="Basic residues" evidence="1">
    <location>
        <begin position="469"/>
        <end position="484"/>
    </location>
</feature>
<organism evidence="2 3">
    <name type="scientific">Remersonia thermophila</name>
    <dbReference type="NCBI Taxonomy" id="72144"/>
    <lineage>
        <taxon>Eukaryota</taxon>
        <taxon>Fungi</taxon>
        <taxon>Dikarya</taxon>
        <taxon>Ascomycota</taxon>
        <taxon>Pezizomycotina</taxon>
        <taxon>Sordariomycetes</taxon>
        <taxon>Sordariomycetidae</taxon>
        <taxon>Sordariales</taxon>
        <taxon>Sordariales incertae sedis</taxon>
        <taxon>Remersonia</taxon>
    </lineage>
</organism>
<dbReference type="PANTHER" id="PTHR38644:SF1">
    <property type="entry name" value="EXPRESSED PROTEIN"/>
    <property type="match status" value="1"/>
</dbReference>
<feature type="region of interest" description="Disordered" evidence="1">
    <location>
        <begin position="43"/>
        <end position="77"/>
    </location>
</feature>
<feature type="compositionally biased region" description="Low complexity" evidence="1">
    <location>
        <begin position="558"/>
        <end position="571"/>
    </location>
</feature>
<dbReference type="EMBL" id="JAZGUE010000005">
    <property type="protein sequence ID" value="KAL2266434.1"/>
    <property type="molecule type" value="Genomic_DNA"/>
</dbReference>
<feature type="compositionally biased region" description="Low complexity" evidence="1">
    <location>
        <begin position="434"/>
        <end position="452"/>
    </location>
</feature>
<feature type="compositionally biased region" description="Low complexity" evidence="1">
    <location>
        <begin position="60"/>
        <end position="72"/>
    </location>
</feature>
<gene>
    <name evidence="2" type="ORF">VTJ83DRAFT_5786</name>
</gene>
<proteinExistence type="predicted"/>
<feature type="compositionally biased region" description="Basic and acidic residues" evidence="1">
    <location>
        <begin position="401"/>
        <end position="412"/>
    </location>
</feature>
<keyword evidence="3" id="KW-1185">Reference proteome</keyword>
<feature type="compositionally biased region" description="Pro residues" evidence="1">
    <location>
        <begin position="527"/>
        <end position="538"/>
    </location>
</feature>
<accession>A0ABR4D8S8</accession>
<comment type="caution">
    <text evidence="2">The sequence shown here is derived from an EMBL/GenBank/DDBJ whole genome shotgun (WGS) entry which is preliminary data.</text>
</comment>
<protein>
    <submittedName>
        <fullName evidence="2">Uncharacterized protein</fullName>
    </submittedName>
</protein>
<feature type="compositionally biased region" description="Low complexity" evidence="1">
    <location>
        <begin position="485"/>
        <end position="502"/>
    </location>
</feature>
<reference evidence="2 3" key="1">
    <citation type="journal article" date="2024" name="Commun. Biol.">
        <title>Comparative genomic analysis of thermophilic fungi reveals convergent evolutionary adaptations and gene losses.</title>
        <authorList>
            <person name="Steindorff A.S."/>
            <person name="Aguilar-Pontes M.V."/>
            <person name="Robinson A.J."/>
            <person name="Andreopoulos B."/>
            <person name="LaButti K."/>
            <person name="Kuo A."/>
            <person name="Mondo S."/>
            <person name="Riley R."/>
            <person name="Otillar R."/>
            <person name="Haridas S."/>
            <person name="Lipzen A."/>
            <person name="Grimwood J."/>
            <person name="Schmutz J."/>
            <person name="Clum A."/>
            <person name="Reid I.D."/>
            <person name="Moisan M.C."/>
            <person name="Butler G."/>
            <person name="Nguyen T.T.M."/>
            <person name="Dewar K."/>
            <person name="Conant G."/>
            <person name="Drula E."/>
            <person name="Henrissat B."/>
            <person name="Hansel C."/>
            <person name="Singer S."/>
            <person name="Hutchinson M.I."/>
            <person name="de Vries R.P."/>
            <person name="Natvig D.O."/>
            <person name="Powell A.J."/>
            <person name="Tsang A."/>
            <person name="Grigoriev I.V."/>
        </authorList>
    </citation>
    <scope>NUCLEOTIDE SEQUENCE [LARGE SCALE GENOMIC DNA]</scope>
    <source>
        <strain evidence="2 3">ATCC 22073</strain>
    </source>
</reference>
<dbReference type="Pfam" id="PF23867">
    <property type="entry name" value="Mmc1_N"/>
    <property type="match status" value="1"/>
</dbReference>
<dbReference type="PANTHER" id="PTHR38644">
    <property type="entry name" value="EXPRESSED PROTEIN"/>
    <property type="match status" value="1"/>
</dbReference>
<dbReference type="GeneID" id="98127068"/>
<sequence>MAPALALRRAIRRPGGFQAPTKPPPPPPSMCLVCFWSRPSPAPRTPSLLRQGPQQHRQFSSAAPTADPTASSHPRQDLHRALSDLQTHAANYTNLPRLQLALRNLSEPAGRESIRVAVLNLAPPVNDKAQNVPEGAATTPSPLTTTTTAQRLLRLALADPLRSPAAPWESTLEEHDLQRHSLLVRVGGHEGTRRDAPAGIGLITEDRRQQQEHAAPEVQADAPLLRDTGLEMLVADARFLAEQGRSGPGPVEDAVLVPTVDVAATTAGHVAPIATPVHMALLVGDGVPGAARIVSLPAAGHERDVIAGAVNFDSTPGQRDLAGCPLVAVNVDAARQGLEQFRADVGNAIAYERLWSRSNVGVVGEWLRRGAAARDDGTTKPPVRHLIRSLLRNAAAALQEEAARDASAERRAAAAPPRRPPSWTGRWPSGPGARTRSCRSSSTSLFPRARGAGSAGGSCFGAPTTWAWRRPRRWPSGSCRRRRSISSTSPAASRRPVSPRLRTAARRSLRPWPRAQTRTSSNKARTPSPPPARPPGPSTSPSREPTSNPKPCPPSRPWPSASSSRRPACPG</sequence>
<dbReference type="RefSeq" id="XP_070865161.1">
    <property type="nucleotide sequence ID" value="XM_071012424.1"/>
</dbReference>
<name>A0ABR4D8S8_9PEZI</name>
<evidence type="ECO:0000256" key="1">
    <source>
        <dbReference type="SAM" id="MobiDB-lite"/>
    </source>
</evidence>